<reference evidence="1 2" key="1">
    <citation type="journal article" date="2021" name="ISME J.">
        <title>Genomic evolution of the class Acidithiobacillia: deep-branching Proteobacteria living in extreme acidic conditions.</title>
        <authorList>
            <person name="Moya-Beltran A."/>
            <person name="Beard S."/>
            <person name="Rojas-Villalobos C."/>
            <person name="Issotta F."/>
            <person name="Gallardo Y."/>
            <person name="Ulloa R."/>
            <person name="Giaveno A."/>
            <person name="Degli Esposti M."/>
            <person name="Johnson D.B."/>
            <person name="Quatrini R."/>
        </authorList>
    </citation>
    <scope>NUCLEOTIDE SEQUENCE [LARGE SCALE GENOMIC DNA]</scope>
    <source>
        <strain evidence="1 2">ATCC 19703</strain>
    </source>
</reference>
<accession>A0ABS5ZTF3</accession>
<sequence length="97" mass="9924">MAHDKTLDFRVSACSAAGRISVYPDGMDKPSVAQEVGVVPPQVGAEGVAARPDNGKNYRAVAAVHQQAVAEGAGLLPVAVEGGMDSTDNKTEDSNTT</sequence>
<dbReference type="RefSeq" id="WP_215864566.1">
    <property type="nucleotide sequence ID" value="NZ_JABELD010000118.1"/>
</dbReference>
<keyword evidence="2" id="KW-1185">Reference proteome</keyword>
<comment type="caution">
    <text evidence="1">The sequence shown here is derived from an EMBL/GenBank/DDBJ whole genome shotgun (WGS) entry which is preliminary data.</text>
</comment>
<name>A0ABS5ZTF3_9PROT</name>
<evidence type="ECO:0000313" key="1">
    <source>
        <dbReference type="EMBL" id="MBU2739680.1"/>
    </source>
</evidence>
<dbReference type="Proteomes" id="UP001197028">
    <property type="component" value="Unassembled WGS sequence"/>
</dbReference>
<dbReference type="EMBL" id="JABELD010000118">
    <property type="protein sequence ID" value="MBU2739680.1"/>
    <property type="molecule type" value="Genomic_DNA"/>
</dbReference>
<organism evidence="1 2">
    <name type="scientific">Acidithiobacillus concretivorus</name>
    <dbReference type="NCBI Taxonomy" id="3063952"/>
    <lineage>
        <taxon>Bacteria</taxon>
        <taxon>Pseudomonadati</taxon>
        <taxon>Pseudomonadota</taxon>
        <taxon>Acidithiobacillia</taxon>
        <taxon>Acidithiobacillales</taxon>
        <taxon>Acidithiobacillaceae</taxon>
        <taxon>Acidithiobacillus</taxon>
    </lineage>
</organism>
<protein>
    <submittedName>
        <fullName evidence="1">Uncharacterized protein</fullName>
    </submittedName>
</protein>
<evidence type="ECO:0000313" key="2">
    <source>
        <dbReference type="Proteomes" id="UP001197028"/>
    </source>
</evidence>
<proteinExistence type="predicted"/>
<gene>
    <name evidence="1" type="ORF">HJG40_13015</name>
</gene>